<keyword evidence="2" id="KW-0812">Transmembrane</keyword>
<dbReference type="Pfam" id="PF13464">
    <property type="entry name" value="RodZ_C"/>
    <property type="match status" value="1"/>
</dbReference>
<keyword evidence="2" id="KW-1133">Transmembrane helix</keyword>
<evidence type="ECO:0000256" key="1">
    <source>
        <dbReference type="SAM" id="MobiDB-lite"/>
    </source>
</evidence>
<dbReference type="EMBL" id="JACHGO010000002">
    <property type="protein sequence ID" value="MBB5142626.1"/>
    <property type="molecule type" value="Genomic_DNA"/>
</dbReference>
<name>A0A7W8FF87_9BACT</name>
<comment type="caution">
    <text evidence="4">The sequence shown here is derived from an EMBL/GenBank/DDBJ whole genome shotgun (WGS) entry which is preliminary data.</text>
</comment>
<dbReference type="PANTHER" id="PTHR34475">
    <property type="match status" value="1"/>
</dbReference>
<feature type="compositionally biased region" description="Pro residues" evidence="1">
    <location>
        <begin position="214"/>
        <end position="223"/>
    </location>
</feature>
<feature type="transmembrane region" description="Helical" evidence="2">
    <location>
        <begin position="105"/>
        <end position="122"/>
    </location>
</feature>
<evidence type="ECO:0000256" key="2">
    <source>
        <dbReference type="SAM" id="Phobius"/>
    </source>
</evidence>
<evidence type="ECO:0000313" key="4">
    <source>
        <dbReference type="EMBL" id="MBB5142626.1"/>
    </source>
</evidence>
<dbReference type="CDD" id="cd00093">
    <property type="entry name" value="HTH_XRE"/>
    <property type="match status" value="1"/>
</dbReference>
<accession>A0A7W8FF87</accession>
<dbReference type="PANTHER" id="PTHR34475:SF1">
    <property type="entry name" value="CYTOSKELETON PROTEIN RODZ"/>
    <property type="match status" value="1"/>
</dbReference>
<protein>
    <submittedName>
        <fullName evidence="4">Cytoskeleton protein RodZ</fullName>
    </submittedName>
</protein>
<dbReference type="InterPro" id="IPR025194">
    <property type="entry name" value="RodZ-like_C"/>
</dbReference>
<dbReference type="InterPro" id="IPR001387">
    <property type="entry name" value="Cro/C1-type_HTH"/>
</dbReference>
<dbReference type="GO" id="GO:0003677">
    <property type="term" value="F:DNA binding"/>
    <property type="evidence" value="ECO:0007669"/>
    <property type="project" value="InterPro"/>
</dbReference>
<keyword evidence="2" id="KW-0472">Membrane</keyword>
<dbReference type="InterPro" id="IPR010982">
    <property type="entry name" value="Lambda_DNA-bd_dom_sf"/>
</dbReference>
<feature type="region of interest" description="Disordered" evidence="1">
    <location>
        <begin position="137"/>
        <end position="226"/>
    </location>
</feature>
<dbReference type="InterPro" id="IPR050400">
    <property type="entry name" value="Bact_Cytoskel_RodZ"/>
</dbReference>
<feature type="compositionally biased region" description="Polar residues" evidence="1">
    <location>
        <begin position="145"/>
        <end position="155"/>
    </location>
</feature>
<organism evidence="4 5">
    <name type="scientific">Desulfovibrio intestinalis</name>
    <dbReference type="NCBI Taxonomy" id="58621"/>
    <lineage>
        <taxon>Bacteria</taxon>
        <taxon>Pseudomonadati</taxon>
        <taxon>Thermodesulfobacteriota</taxon>
        <taxon>Desulfovibrionia</taxon>
        <taxon>Desulfovibrionales</taxon>
        <taxon>Desulfovibrionaceae</taxon>
        <taxon>Desulfovibrio</taxon>
    </lineage>
</organism>
<reference evidence="4 5" key="1">
    <citation type="submission" date="2020-08" db="EMBL/GenBank/DDBJ databases">
        <title>Genomic Encyclopedia of Type Strains, Phase IV (KMG-IV): sequencing the most valuable type-strain genomes for metagenomic binning, comparative biology and taxonomic classification.</title>
        <authorList>
            <person name="Goeker M."/>
        </authorList>
    </citation>
    <scope>NUCLEOTIDE SEQUENCE [LARGE SCALE GENOMIC DNA]</scope>
    <source>
        <strain evidence="4 5">DSM 11275</strain>
    </source>
</reference>
<proteinExistence type="predicted"/>
<feature type="domain" description="Cytoskeleton protein RodZ-like C-terminal" evidence="3">
    <location>
        <begin position="255"/>
        <end position="323"/>
    </location>
</feature>
<evidence type="ECO:0000313" key="5">
    <source>
        <dbReference type="Proteomes" id="UP000539075"/>
    </source>
</evidence>
<dbReference type="Gene3D" id="1.10.260.40">
    <property type="entry name" value="lambda repressor-like DNA-binding domains"/>
    <property type="match status" value="1"/>
</dbReference>
<feature type="compositionally biased region" description="Low complexity" evidence="1">
    <location>
        <begin position="169"/>
        <end position="213"/>
    </location>
</feature>
<dbReference type="Proteomes" id="UP000539075">
    <property type="component" value="Unassembled WGS sequence"/>
</dbReference>
<gene>
    <name evidence="4" type="ORF">HNQ38_000705</name>
</gene>
<dbReference type="Pfam" id="PF13413">
    <property type="entry name" value="HTH_25"/>
    <property type="match status" value="1"/>
</dbReference>
<keyword evidence="5" id="KW-1185">Reference proteome</keyword>
<dbReference type="AlphaFoldDB" id="A0A7W8FF87"/>
<evidence type="ECO:0000259" key="3">
    <source>
        <dbReference type="Pfam" id="PF13464"/>
    </source>
</evidence>
<sequence length="329" mass="33576">MTLEELGAVLRAEREKRGLSIEDAANHLKIGARLLRALEAGDTSSLPHLAYTKGFIRSYSSYVGLSTEEVSAALAALEASNEETTVQQAPMPDITLAPRRSMKPFLSAFVVVLLGVGAYAAWQHGALEFLTSQTRRMAQPAPMQSPDTADTSSLGAGSRSVAANRESRQGASAGQSATAAADNGTQAARSATSVAPAAPGASAASGTSGAPAAPGTPTPPAAPVAPAAPAAPVAAAPTGAAATQTPVTGPHKLIITATEECWVHSNADNTDTRQFSLRKGDTFALTFNKSLELKLGNAGGVRLRYDGEELPPAGASGQVRTLTFPPALP</sequence>
<dbReference type="SUPFAM" id="SSF47413">
    <property type="entry name" value="lambda repressor-like DNA-binding domains"/>
    <property type="match status" value="1"/>
</dbReference>
<dbReference type="RefSeq" id="WP_183718013.1">
    <property type="nucleotide sequence ID" value="NZ_JACHGO010000002.1"/>
</dbReference>